<accession>A0A3R7F4U3</accession>
<reference evidence="2 3" key="1">
    <citation type="submission" date="2018-08" db="EMBL/GenBank/DDBJ databases">
        <title>Draft genome sequences of two Aspergillus turcosus clinical strains isolated from bronchoalveolar lavage fluid: one azole-susceptible and the other azole-resistant.</title>
        <authorList>
            <person name="Parent-Michaud M."/>
            <person name="Dufresne P.J."/>
            <person name="Fournier E."/>
            <person name="Martineau C."/>
            <person name="Moreira S."/>
            <person name="Perkins V."/>
            <person name="De Repentigny L."/>
            <person name="Dufresne S.F."/>
        </authorList>
    </citation>
    <scope>NUCLEOTIDE SEQUENCE [LARGE SCALE GENOMIC DNA]</scope>
    <source>
        <strain evidence="2">HMR AF 1038</strain>
    </source>
</reference>
<dbReference type="InterPro" id="IPR029463">
    <property type="entry name" value="Lys_MEP"/>
</dbReference>
<protein>
    <recommendedName>
        <fullName evidence="1">Lysine-specific metallo-endopeptidase domain-containing protein</fullName>
    </recommendedName>
</protein>
<dbReference type="Pfam" id="PF14521">
    <property type="entry name" value="Aspzincin_M35"/>
    <property type="match status" value="1"/>
</dbReference>
<gene>
    <name evidence="2" type="ORF">CFD26_104477</name>
</gene>
<evidence type="ECO:0000313" key="3">
    <source>
        <dbReference type="Proteomes" id="UP000215289"/>
    </source>
</evidence>
<sequence length="234" mass="25181">MACLQAFLADPPNHIDGQGQLLRSTFYTFEAIFGQLEYGAGNSQNNEAIARVETVLNIAKAMQSSLQGITSNQNMEIYCSDLWLVSEDPDGDISYSISKWVSMYQAGQTMTVASQQQYESGVANLDQFSGLTMSTALMHELTHAPAIVGPNYLNDGSCQVAGVTQSAYGWACITQLAATPSSALNNADSFAYYIAAMYLSLNDWSTGESVPIPPDTTPDYDDGLASMMSKLTLG</sequence>
<dbReference type="AlphaFoldDB" id="A0A3R7F4U3"/>
<proteinExistence type="predicted"/>
<dbReference type="Gene3D" id="3.40.390.10">
    <property type="entry name" value="Collagenase (Catalytic Domain)"/>
    <property type="match status" value="1"/>
</dbReference>
<evidence type="ECO:0000259" key="1">
    <source>
        <dbReference type="Pfam" id="PF14521"/>
    </source>
</evidence>
<dbReference type="EMBL" id="NIDN02000137">
    <property type="protein sequence ID" value="RLL95789.1"/>
    <property type="molecule type" value="Genomic_DNA"/>
</dbReference>
<evidence type="ECO:0000313" key="2">
    <source>
        <dbReference type="EMBL" id="RLL95789.1"/>
    </source>
</evidence>
<comment type="caution">
    <text evidence="2">The sequence shown here is derived from an EMBL/GenBank/DDBJ whole genome shotgun (WGS) entry which is preliminary data.</text>
</comment>
<keyword evidence="3" id="KW-1185">Reference proteome</keyword>
<feature type="domain" description="Lysine-specific metallo-endopeptidase" evidence="1">
    <location>
        <begin position="51"/>
        <end position="194"/>
    </location>
</feature>
<dbReference type="InterPro" id="IPR024079">
    <property type="entry name" value="MetalloPept_cat_dom_sf"/>
</dbReference>
<dbReference type="OrthoDB" id="5198706at2759"/>
<name>A0A3R7F4U3_9EURO</name>
<dbReference type="GO" id="GO:0004222">
    <property type="term" value="F:metalloendopeptidase activity"/>
    <property type="evidence" value="ECO:0007669"/>
    <property type="project" value="InterPro"/>
</dbReference>
<dbReference type="SUPFAM" id="SSF55486">
    <property type="entry name" value="Metalloproteases ('zincins'), catalytic domain"/>
    <property type="match status" value="1"/>
</dbReference>
<organism evidence="2 3">
    <name type="scientific">Aspergillus turcosus</name>
    <dbReference type="NCBI Taxonomy" id="1245748"/>
    <lineage>
        <taxon>Eukaryota</taxon>
        <taxon>Fungi</taxon>
        <taxon>Dikarya</taxon>
        <taxon>Ascomycota</taxon>
        <taxon>Pezizomycotina</taxon>
        <taxon>Eurotiomycetes</taxon>
        <taxon>Eurotiomycetidae</taxon>
        <taxon>Eurotiales</taxon>
        <taxon>Aspergillaceae</taxon>
        <taxon>Aspergillus</taxon>
        <taxon>Aspergillus subgen. Fumigati</taxon>
    </lineage>
</organism>
<dbReference type="Proteomes" id="UP000215289">
    <property type="component" value="Unassembled WGS sequence"/>
</dbReference>